<accession>A0ABW2EMK1</accession>
<dbReference type="EMBL" id="JBHSZV010000026">
    <property type="protein sequence ID" value="MFC7062319.1"/>
    <property type="molecule type" value="Genomic_DNA"/>
</dbReference>
<keyword evidence="3" id="KW-1185">Reference proteome</keyword>
<comment type="caution">
    <text evidence="2">The sequence shown here is derived from an EMBL/GenBank/DDBJ whole genome shotgun (WGS) entry which is preliminary data.</text>
</comment>
<dbReference type="Proteomes" id="UP001596410">
    <property type="component" value="Unassembled WGS sequence"/>
</dbReference>
<organism evidence="2 3">
    <name type="scientific">Halobacillus seohaensis</name>
    <dbReference type="NCBI Taxonomy" id="447421"/>
    <lineage>
        <taxon>Bacteria</taxon>
        <taxon>Bacillati</taxon>
        <taxon>Bacillota</taxon>
        <taxon>Bacilli</taxon>
        <taxon>Bacillales</taxon>
        <taxon>Bacillaceae</taxon>
        <taxon>Halobacillus</taxon>
    </lineage>
</organism>
<evidence type="ECO:0000256" key="1">
    <source>
        <dbReference type="SAM" id="SignalP"/>
    </source>
</evidence>
<dbReference type="PROSITE" id="PS51257">
    <property type="entry name" value="PROKAR_LIPOPROTEIN"/>
    <property type="match status" value="1"/>
</dbReference>
<feature type="chain" id="PRO_5046518268" description="Lipoprotein" evidence="1">
    <location>
        <begin position="22"/>
        <end position="128"/>
    </location>
</feature>
<reference evidence="3" key="1">
    <citation type="journal article" date="2019" name="Int. J. Syst. Evol. Microbiol.">
        <title>The Global Catalogue of Microorganisms (GCM) 10K type strain sequencing project: providing services to taxonomists for standard genome sequencing and annotation.</title>
        <authorList>
            <consortium name="The Broad Institute Genomics Platform"/>
            <consortium name="The Broad Institute Genome Sequencing Center for Infectious Disease"/>
            <person name="Wu L."/>
            <person name="Ma J."/>
        </authorList>
    </citation>
    <scope>NUCLEOTIDE SEQUENCE [LARGE SCALE GENOMIC DNA]</scope>
    <source>
        <strain evidence="3">CGMCC 4.1621</strain>
    </source>
</reference>
<keyword evidence="1" id="KW-0732">Signal</keyword>
<protein>
    <recommendedName>
        <fullName evidence="4">Lipoprotein</fullName>
    </recommendedName>
</protein>
<name>A0ABW2EMK1_9BACI</name>
<gene>
    <name evidence="2" type="ORF">ACFQIC_10660</name>
</gene>
<sequence length="128" mass="13998">MVKYLLLLVSTLFLITGCNNSGPVQSFEGYFHSVEASNTLRIDCSSVATRNDTDGTDIGYMCKVEVTENTIIKTEDGKKLNVDDLAEFDVEKINTPNSIKVVLAEESDINRSASSREGLEASEIVISN</sequence>
<evidence type="ECO:0008006" key="4">
    <source>
        <dbReference type="Google" id="ProtNLM"/>
    </source>
</evidence>
<evidence type="ECO:0000313" key="3">
    <source>
        <dbReference type="Proteomes" id="UP001596410"/>
    </source>
</evidence>
<evidence type="ECO:0000313" key="2">
    <source>
        <dbReference type="EMBL" id="MFC7062319.1"/>
    </source>
</evidence>
<proteinExistence type="predicted"/>
<dbReference type="RefSeq" id="WP_204711848.1">
    <property type="nucleotide sequence ID" value="NZ_JBHSZV010000026.1"/>
</dbReference>
<feature type="signal peptide" evidence="1">
    <location>
        <begin position="1"/>
        <end position="21"/>
    </location>
</feature>